<proteinExistence type="inferred from homology"/>
<dbReference type="OrthoDB" id="7446186at2759"/>
<comment type="similarity">
    <text evidence="1">Belongs to the ANKLE2 family.</text>
</comment>
<evidence type="ECO:0000256" key="5">
    <source>
        <dbReference type="SAM" id="MobiDB-lite"/>
    </source>
</evidence>
<sequence>MSDSPDESDDEFFDCTEPFPSKFYAVAVPRSSPGAGLFANITQAKSRLRSVKGSRLKAFDSIQDASDFSACPVSEGSEYPLPIPEGEIVKFPSIRQADLLRLRKYIEANDIPSIEKCIADNPMYLLTGYDTPTILQLVFRFNAIHIAAKSGHADVIKLIISYLESSEFWARIYPNADVHTAKERRLRVLDLYLNSPETGSLSSPLHLASKFGHVECVRVLASHPATLLDLRDASGATALDAACTRLLVGENLPLEQKSLRRQVIARALDERYVVLVDRSETGGGAEEIKPTILPHGLMGRQLHHLLSATGQLSCPGVSEFCPHLTAHRLAAAAIATPVIPPASPTRLSPPVPFSPRCMVSPPRQLSVTAVHSPSVADIKGGECGSPTDLRAFSVTGHLVRVRAILGPLDTEEAQRAVASWRRPRNPFWTNLRLMDAEKGYERYGRRLAAELNTKWTEYWNFLDDFADLQSNYGLGLLNDYLAQFYTSDKKIQQSLATTDGFPPCRILNFDESMEESIPKRTPNKRIKCERNGAPGMWPNAKEGPCPWTTYREDNNPEHVLSDGFEGPFSSSNSSSGSSSSTECDTDLKSLSPKQISPVIGMLNNFIVSSPLRLILPPSCASGSSPTISRPEKRVSIFAHGEDVTSTPLRPTLAAASRKTPSTVPKLARRHVVDGMWPSLLEARTPDRRSHTTHLHASITPAEISVRNALNCDAAPDENSNQNRTKENRVDLENYPFVKQWKRELDLSIQHS</sequence>
<dbReference type="GO" id="GO:0051301">
    <property type="term" value="P:cell division"/>
    <property type="evidence" value="ECO:0007669"/>
    <property type="project" value="UniProtKB-KW"/>
</dbReference>
<evidence type="ECO:0000256" key="3">
    <source>
        <dbReference type="ARBA" id="ARBA00023043"/>
    </source>
</evidence>
<dbReference type="SMART" id="SM00248">
    <property type="entry name" value="ANK"/>
    <property type="match status" value="2"/>
</dbReference>
<reference evidence="7 8" key="2">
    <citation type="submission" date="2018-11" db="EMBL/GenBank/DDBJ databases">
        <authorList>
            <consortium name="Pathogen Informatics"/>
        </authorList>
    </citation>
    <scope>NUCLEOTIDE SEQUENCE [LARGE SCALE GENOMIC DNA]</scope>
</reference>
<evidence type="ECO:0000313" key="8">
    <source>
        <dbReference type="Proteomes" id="UP000282613"/>
    </source>
</evidence>
<evidence type="ECO:0000256" key="4">
    <source>
        <dbReference type="ARBA" id="ARBA00023306"/>
    </source>
</evidence>
<keyword evidence="8" id="KW-1185">Reference proteome</keyword>
<dbReference type="PANTHER" id="PTHR12349:SF4">
    <property type="entry name" value="ANKYRIN REPEAT AND LEM DOMAIN-CONTAINING PROTEIN 2"/>
    <property type="match status" value="1"/>
</dbReference>
<keyword evidence="2" id="KW-0132">Cell division</keyword>
<accession>A0A0R3W4H9</accession>
<dbReference type="WBParaSite" id="TASK_0000493701-mRNA-1">
    <property type="protein sequence ID" value="TASK_0000493701-mRNA-1"/>
    <property type="gene ID" value="TASK_0000493701"/>
</dbReference>
<evidence type="ECO:0000256" key="1">
    <source>
        <dbReference type="ARBA" id="ARBA00007597"/>
    </source>
</evidence>
<reference evidence="9" key="1">
    <citation type="submission" date="2017-02" db="UniProtKB">
        <authorList>
            <consortium name="WormBaseParasite"/>
        </authorList>
    </citation>
    <scope>IDENTIFICATION</scope>
</reference>
<dbReference type="InterPro" id="IPR056237">
    <property type="entry name" value="ANKLE2_3rd"/>
</dbReference>
<evidence type="ECO:0000259" key="6">
    <source>
        <dbReference type="Pfam" id="PF24567"/>
    </source>
</evidence>
<protein>
    <submittedName>
        <fullName evidence="9">ANK_REP_REGION domain-containing protein</fullName>
    </submittedName>
</protein>
<evidence type="ECO:0000256" key="2">
    <source>
        <dbReference type="ARBA" id="ARBA00022618"/>
    </source>
</evidence>
<gene>
    <name evidence="7" type="ORF">TASK_LOCUS4938</name>
</gene>
<keyword evidence="3" id="KW-0040">ANK repeat</keyword>
<dbReference type="PANTHER" id="PTHR12349">
    <property type="entry name" value="ANKYRIN REPEAT AND LEM DOMAIN-CONTAINING PROTEIN 2"/>
    <property type="match status" value="1"/>
</dbReference>
<dbReference type="EMBL" id="UYRS01018382">
    <property type="protein sequence ID" value="VDK34259.1"/>
    <property type="molecule type" value="Genomic_DNA"/>
</dbReference>
<dbReference type="Gene3D" id="1.25.40.20">
    <property type="entry name" value="Ankyrin repeat-containing domain"/>
    <property type="match status" value="1"/>
</dbReference>
<feature type="compositionally biased region" description="Low complexity" evidence="5">
    <location>
        <begin position="569"/>
        <end position="580"/>
    </location>
</feature>
<dbReference type="Proteomes" id="UP000282613">
    <property type="component" value="Unassembled WGS sequence"/>
</dbReference>
<feature type="region of interest" description="Disordered" evidence="5">
    <location>
        <begin position="550"/>
        <end position="588"/>
    </location>
</feature>
<dbReference type="Pfam" id="PF24567">
    <property type="entry name" value="ANKLE2_3rd"/>
    <property type="match status" value="1"/>
</dbReference>
<name>A0A0R3W4H9_TAEAS</name>
<dbReference type="InterPro" id="IPR002110">
    <property type="entry name" value="Ankyrin_rpt"/>
</dbReference>
<evidence type="ECO:0000313" key="7">
    <source>
        <dbReference type="EMBL" id="VDK34259.1"/>
    </source>
</evidence>
<keyword evidence="4" id="KW-0131">Cell cycle</keyword>
<dbReference type="SUPFAM" id="SSF48403">
    <property type="entry name" value="Ankyrin repeat"/>
    <property type="match status" value="1"/>
</dbReference>
<feature type="domain" description="ANKLE2 third alpha/beta" evidence="6">
    <location>
        <begin position="396"/>
        <end position="458"/>
    </location>
</feature>
<feature type="compositionally biased region" description="Basic and acidic residues" evidence="5">
    <location>
        <begin position="550"/>
        <end position="560"/>
    </location>
</feature>
<organism evidence="9">
    <name type="scientific">Taenia asiatica</name>
    <name type="common">Asian tapeworm</name>
    <dbReference type="NCBI Taxonomy" id="60517"/>
    <lineage>
        <taxon>Eukaryota</taxon>
        <taxon>Metazoa</taxon>
        <taxon>Spiralia</taxon>
        <taxon>Lophotrochozoa</taxon>
        <taxon>Platyhelminthes</taxon>
        <taxon>Cestoda</taxon>
        <taxon>Eucestoda</taxon>
        <taxon>Cyclophyllidea</taxon>
        <taxon>Taeniidae</taxon>
        <taxon>Taenia</taxon>
    </lineage>
</organism>
<dbReference type="Pfam" id="PF00023">
    <property type="entry name" value="Ank"/>
    <property type="match status" value="1"/>
</dbReference>
<evidence type="ECO:0000313" key="9">
    <source>
        <dbReference type="WBParaSite" id="TASK_0000493701-mRNA-1"/>
    </source>
</evidence>
<dbReference type="InterPro" id="IPR036770">
    <property type="entry name" value="Ankyrin_rpt-contain_sf"/>
</dbReference>
<dbReference type="STRING" id="60517.A0A0R3W4H9"/>
<dbReference type="AlphaFoldDB" id="A0A0R3W4H9"/>